<dbReference type="OrthoDB" id="9811425at2"/>
<accession>A0A285QHV8</accession>
<evidence type="ECO:0000259" key="1">
    <source>
        <dbReference type="Pfam" id="PF01370"/>
    </source>
</evidence>
<dbReference type="Proteomes" id="UP000219494">
    <property type="component" value="Unassembled WGS sequence"/>
</dbReference>
<dbReference type="Gene3D" id="3.90.25.10">
    <property type="entry name" value="UDP-galactose 4-epimerase, domain 1"/>
    <property type="match status" value="1"/>
</dbReference>
<name>A0A285QHV8_9SPHN</name>
<dbReference type="Pfam" id="PF01370">
    <property type="entry name" value="Epimerase"/>
    <property type="match status" value="1"/>
</dbReference>
<gene>
    <name evidence="2" type="ORF">SAMN06297144_1395</name>
</gene>
<dbReference type="EMBL" id="OBMI01000001">
    <property type="protein sequence ID" value="SOB81098.1"/>
    <property type="molecule type" value="Genomic_DNA"/>
</dbReference>
<dbReference type="InterPro" id="IPR036291">
    <property type="entry name" value="NAD(P)-bd_dom_sf"/>
</dbReference>
<dbReference type="Gene3D" id="3.40.50.720">
    <property type="entry name" value="NAD(P)-binding Rossmann-like Domain"/>
    <property type="match status" value="1"/>
</dbReference>
<evidence type="ECO:0000313" key="3">
    <source>
        <dbReference type="Proteomes" id="UP000219494"/>
    </source>
</evidence>
<feature type="domain" description="NAD-dependent epimerase/dehydratase" evidence="1">
    <location>
        <begin position="9"/>
        <end position="240"/>
    </location>
</feature>
<dbReference type="PANTHER" id="PTHR43245:SF13">
    <property type="entry name" value="UDP-D-APIOSE_UDP-D-XYLOSE SYNTHASE 2"/>
    <property type="match status" value="1"/>
</dbReference>
<reference evidence="2 3" key="1">
    <citation type="submission" date="2017-07" db="EMBL/GenBank/DDBJ databases">
        <authorList>
            <person name="Sun Z.S."/>
            <person name="Albrecht U."/>
            <person name="Echele G."/>
            <person name="Lee C.C."/>
        </authorList>
    </citation>
    <scope>NUCLEOTIDE SEQUENCE [LARGE SCALE GENOMIC DNA]</scope>
    <source>
        <strain evidence="2 3">CGMCC 1.12672</strain>
    </source>
</reference>
<evidence type="ECO:0000313" key="2">
    <source>
        <dbReference type="EMBL" id="SOB81098.1"/>
    </source>
</evidence>
<organism evidence="2 3">
    <name type="scientific">Sphingomonas guangdongensis</name>
    <dbReference type="NCBI Taxonomy" id="1141890"/>
    <lineage>
        <taxon>Bacteria</taxon>
        <taxon>Pseudomonadati</taxon>
        <taxon>Pseudomonadota</taxon>
        <taxon>Alphaproteobacteria</taxon>
        <taxon>Sphingomonadales</taxon>
        <taxon>Sphingomonadaceae</taxon>
        <taxon>Sphingomonas</taxon>
    </lineage>
</organism>
<protein>
    <submittedName>
        <fullName evidence="2">UDP-glucose 4-epimerase</fullName>
    </submittedName>
</protein>
<proteinExistence type="predicted"/>
<dbReference type="SUPFAM" id="SSF51735">
    <property type="entry name" value="NAD(P)-binding Rossmann-fold domains"/>
    <property type="match status" value="1"/>
</dbReference>
<dbReference type="InterPro" id="IPR050177">
    <property type="entry name" value="Lipid_A_modif_metabolic_enz"/>
</dbReference>
<keyword evidence="3" id="KW-1185">Reference proteome</keyword>
<dbReference type="PANTHER" id="PTHR43245">
    <property type="entry name" value="BIFUNCTIONAL POLYMYXIN RESISTANCE PROTEIN ARNA"/>
    <property type="match status" value="1"/>
</dbReference>
<sequence length="319" mass="33566">MSIAGARCLVLGGGGFLGINLCRALLAAGAEVAGYGRRPHDRSALPSDLRWYDGDFADHAAIAQAVGGQDIVYHLLGGSVPAQSNAEPAADVVGSLLPSLRLIEACRAGGTGRLVFASSGGTVYGPTLPGIRITEDAPTNPITAYGINKLAVEKYLGLFRHLHGFDAVVLRVANPYGPFQHARRAQGVVGTALAHALAGEPIEIWGDGLVVRDYLHIDDVAAAMVTAGTYDGGQWLFNVGSGQGRTVRAVVEDVCALLGLPRDRIVHRPGRAVDVPYNVLNPDLIGREMGWAPSVDWQAGLVATARWLRERSAGRRTGA</sequence>
<dbReference type="RefSeq" id="WP_097063168.1">
    <property type="nucleotide sequence ID" value="NZ_OBMI01000001.1"/>
</dbReference>
<dbReference type="AlphaFoldDB" id="A0A285QHV8"/>
<dbReference type="InterPro" id="IPR001509">
    <property type="entry name" value="Epimerase_deHydtase"/>
</dbReference>